<gene>
    <name evidence="1" type="ORF">CES85_0211</name>
</gene>
<protein>
    <submittedName>
        <fullName evidence="1">Uncharacterized protein</fullName>
    </submittedName>
</protein>
<dbReference type="AlphaFoldDB" id="A0A248UJC9"/>
<reference evidence="1 2" key="1">
    <citation type="submission" date="2017-07" db="EMBL/GenBank/DDBJ databases">
        <title>Phylogenetic study on the rhizospheric bacterium Ochrobactrum sp. A44.</title>
        <authorList>
            <person name="Krzyzanowska D.M."/>
            <person name="Ossowicki A."/>
            <person name="Rajewska M."/>
            <person name="Maciag T."/>
            <person name="Kaczynski Z."/>
            <person name="Czerwicka M."/>
            <person name="Jafra S."/>
        </authorList>
    </citation>
    <scope>NUCLEOTIDE SEQUENCE [LARGE SCALE GENOMIC DNA]</scope>
    <source>
        <strain evidence="1 2">A44</strain>
    </source>
</reference>
<organism evidence="1 2">
    <name type="scientific">Ochrobactrum quorumnocens</name>
    <dbReference type="NCBI Taxonomy" id="271865"/>
    <lineage>
        <taxon>Bacteria</taxon>
        <taxon>Pseudomonadati</taxon>
        <taxon>Pseudomonadota</taxon>
        <taxon>Alphaproteobacteria</taxon>
        <taxon>Hyphomicrobiales</taxon>
        <taxon>Brucellaceae</taxon>
        <taxon>Brucella/Ochrobactrum group</taxon>
        <taxon>Ochrobactrum</taxon>
    </lineage>
</organism>
<evidence type="ECO:0000313" key="2">
    <source>
        <dbReference type="Proteomes" id="UP000215256"/>
    </source>
</evidence>
<dbReference type="KEGG" id="och:CES85_0211"/>
<sequence length="37" mass="4396">MAIEHFQGVMRQHLEPPWYKAHPEKCETVFGLDARRS</sequence>
<dbReference type="Proteomes" id="UP000215256">
    <property type="component" value="Chromosome 1"/>
</dbReference>
<proteinExistence type="predicted"/>
<name>A0A248UJC9_9HYPH</name>
<dbReference type="EMBL" id="CP022604">
    <property type="protein sequence ID" value="ASV86957.1"/>
    <property type="molecule type" value="Genomic_DNA"/>
</dbReference>
<evidence type="ECO:0000313" key="1">
    <source>
        <dbReference type="EMBL" id="ASV86957.1"/>
    </source>
</evidence>
<accession>A0A248UJC9</accession>